<dbReference type="InterPro" id="IPR002104">
    <property type="entry name" value="Integrase_catalytic"/>
</dbReference>
<dbReference type="InterPro" id="IPR011010">
    <property type="entry name" value="DNA_brk_join_enz"/>
</dbReference>
<evidence type="ECO:0000256" key="3">
    <source>
        <dbReference type="ARBA" id="ARBA00023125"/>
    </source>
</evidence>
<dbReference type="InterPro" id="IPR053876">
    <property type="entry name" value="Phage_int_M"/>
</dbReference>
<evidence type="ECO:0000313" key="7">
    <source>
        <dbReference type="EMBL" id="KGC10471.1"/>
    </source>
</evidence>
<dbReference type="SUPFAM" id="SSF56349">
    <property type="entry name" value="DNA breaking-rejoining enzymes"/>
    <property type="match status" value="1"/>
</dbReference>
<evidence type="ECO:0000313" key="6">
    <source>
        <dbReference type="EMBL" id="KGC10094.1"/>
    </source>
</evidence>
<dbReference type="Proteomes" id="UP000029590">
    <property type="component" value="Unassembled WGS sequence"/>
</dbReference>
<dbReference type="PANTHER" id="PTHR30629:SF2">
    <property type="entry name" value="PROPHAGE INTEGRASE INTS-RELATED"/>
    <property type="match status" value="1"/>
</dbReference>
<comment type="caution">
    <text evidence="6">The sequence shown here is derived from an EMBL/GenBank/DDBJ whole genome shotgun (WGS) entry which is preliminary data.</text>
</comment>
<dbReference type="Pfam" id="PF00589">
    <property type="entry name" value="Phage_integrase"/>
    <property type="match status" value="1"/>
</dbReference>
<proteinExistence type="inferred from homology"/>
<dbReference type="Pfam" id="PF22022">
    <property type="entry name" value="Phage_int_M"/>
    <property type="match status" value="1"/>
</dbReference>
<keyword evidence="3" id="KW-0238">DNA-binding</keyword>
<dbReference type="AlphaFoldDB" id="A0AAW3ETV4"/>
<dbReference type="InterPro" id="IPR010998">
    <property type="entry name" value="Integrase_recombinase_N"/>
</dbReference>
<keyword evidence="4" id="KW-0233">DNA recombination</keyword>
<dbReference type="GO" id="GO:0015074">
    <property type="term" value="P:DNA integration"/>
    <property type="evidence" value="ECO:0007669"/>
    <property type="project" value="UniProtKB-KW"/>
</dbReference>
<accession>A0AAW3ETV4</accession>
<reference evidence="6 8" key="1">
    <citation type="submission" date="2014-04" db="EMBL/GenBank/DDBJ databases">
        <authorList>
            <person name="Bishop-Lilly K.A."/>
            <person name="Broomall S.M."/>
            <person name="Chain P.S."/>
            <person name="Chertkov O."/>
            <person name="Coyne S.R."/>
            <person name="Daligault H.E."/>
            <person name="Davenport K.W."/>
            <person name="Erkkila T."/>
            <person name="Frey K.G."/>
            <person name="Gibbons H.S."/>
            <person name="Gu W."/>
            <person name="Jaissle J."/>
            <person name="Johnson S.L."/>
            <person name="Koroleva G.I."/>
            <person name="Ladner J.T."/>
            <person name="Lo C.-C."/>
            <person name="Minogue T.D."/>
            <person name="Munk C."/>
            <person name="Palacios G.F."/>
            <person name="Redden C.L."/>
            <person name="Rosenzweig C.N."/>
            <person name="Scholz M.B."/>
            <person name="Teshima H."/>
            <person name="Xu Y."/>
        </authorList>
    </citation>
    <scope>NUCLEOTIDE SEQUENCE [LARGE SCALE GENOMIC DNA]</scope>
    <source>
        <strain evidence="6">Gladioli</strain>
        <strain evidence="8">gladioli</strain>
    </source>
</reference>
<dbReference type="PANTHER" id="PTHR30629">
    <property type="entry name" value="PROPHAGE INTEGRASE"/>
    <property type="match status" value="1"/>
</dbReference>
<dbReference type="InterPro" id="IPR050808">
    <property type="entry name" value="Phage_Integrase"/>
</dbReference>
<dbReference type="InterPro" id="IPR013762">
    <property type="entry name" value="Integrase-like_cat_sf"/>
</dbReference>
<protein>
    <submittedName>
        <fullName evidence="6">Phage integrase family protein</fullName>
    </submittedName>
</protein>
<name>A0AAW3ETV4_BURGA</name>
<dbReference type="PROSITE" id="PS51898">
    <property type="entry name" value="TYR_RECOMBINASE"/>
    <property type="match status" value="1"/>
</dbReference>
<evidence type="ECO:0000313" key="8">
    <source>
        <dbReference type="Proteomes" id="UP000029590"/>
    </source>
</evidence>
<dbReference type="KEGG" id="bgo:BM43_3022"/>
<dbReference type="EMBL" id="JPGG01000018">
    <property type="protein sequence ID" value="KGC10471.1"/>
    <property type="molecule type" value="Genomic_DNA"/>
</dbReference>
<dbReference type="Gene3D" id="1.10.150.130">
    <property type="match status" value="1"/>
</dbReference>
<dbReference type="GO" id="GO:0003677">
    <property type="term" value="F:DNA binding"/>
    <property type="evidence" value="ECO:0007669"/>
    <property type="project" value="UniProtKB-KW"/>
</dbReference>
<evidence type="ECO:0000256" key="4">
    <source>
        <dbReference type="ARBA" id="ARBA00023172"/>
    </source>
</evidence>
<comment type="similarity">
    <text evidence="1">Belongs to the 'phage' integrase family.</text>
</comment>
<sequence length="379" mass="43888">MNAARRRKKDVPWPRRVYLRSNTFWWVRPTDEQWVKLCRLEDGETRMLERLAEEKRKIEIDPNAGNIPRLVDVYMETHEKKYAESFRDEWRRRGETVKTGFSKFDIQQVDAGAIYDFLHDNWGDKLPTFQAMHAWLSKFFAWATVKRYASGNPCREIQVKKPKKRTVYIPNDHFLAIRTALAVYSYEKKIKGQKRTIEAKVPTGPMMQVFVDLCYLTIQRATEIRELQWKQDPADPFGCSWVDENAGVIHFVPSKTEDSSGEVVDWPITPEIQAVLARARALEPRFGQRYVVRDENGAQKTMAACRDAWRDAKRRAGLSKAPYTVKDIRAKAMTDARRAGYDIDALQVAAAHSDRNTTEIYIKSRDVPVSTVRMALPAA</sequence>
<feature type="domain" description="Tyr recombinase" evidence="5">
    <location>
        <begin position="164"/>
        <end position="374"/>
    </location>
</feature>
<dbReference type="GO" id="GO:0006310">
    <property type="term" value="P:DNA recombination"/>
    <property type="evidence" value="ECO:0007669"/>
    <property type="project" value="UniProtKB-KW"/>
</dbReference>
<evidence type="ECO:0000256" key="1">
    <source>
        <dbReference type="ARBA" id="ARBA00008857"/>
    </source>
</evidence>
<organism evidence="6 8">
    <name type="scientific">Burkholderia gladioli</name>
    <name type="common">Pseudomonas marginata</name>
    <name type="synonym">Phytomonas marginata</name>
    <dbReference type="NCBI Taxonomy" id="28095"/>
    <lineage>
        <taxon>Bacteria</taxon>
        <taxon>Pseudomonadati</taxon>
        <taxon>Pseudomonadota</taxon>
        <taxon>Betaproteobacteria</taxon>
        <taxon>Burkholderiales</taxon>
        <taxon>Burkholderiaceae</taxon>
        <taxon>Burkholderia</taxon>
    </lineage>
</organism>
<dbReference type="Gene3D" id="1.10.443.10">
    <property type="entry name" value="Intergrase catalytic core"/>
    <property type="match status" value="1"/>
</dbReference>
<evidence type="ECO:0000259" key="5">
    <source>
        <dbReference type="PROSITE" id="PS51898"/>
    </source>
</evidence>
<gene>
    <name evidence="7" type="ORF">DM48_5822</name>
    <name evidence="6" type="ORF">DM48_5874</name>
</gene>
<evidence type="ECO:0000256" key="2">
    <source>
        <dbReference type="ARBA" id="ARBA00022908"/>
    </source>
</evidence>
<dbReference type="EMBL" id="JPGG01000018">
    <property type="protein sequence ID" value="KGC10094.1"/>
    <property type="molecule type" value="Genomic_DNA"/>
</dbReference>
<keyword evidence="2" id="KW-0229">DNA integration</keyword>